<accession>A0A923HM88</accession>
<dbReference type="RefSeq" id="WP_186916356.1">
    <property type="nucleotide sequence ID" value="NZ_JACOFZ010000003.1"/>
</dbReference>
<dbReference type="Proteomes" id="UP000627446">
    <property type="component" value="Unassembled WGS sequence"/>
</dbReference>
<evidence type="ECO:0008006" key="5">
    <source>
        <dbReference type="Google" id="ProtNLM"/>
    </source>
</evidence>
<evidence type="ECO:0000313" key="4">
    <source>
        <dbReference type="Proteomes" id="UP000627446"/>
    </source>
</evidence>
<organism evidence="3 4">
    <name type="scientific">Undibacterium nitidum</name>
    <dbReference type="NCBI Taxonomy" id="2762298"/>
    <lineage>
        <taxon>Bacteria</taxon>
        <taxon>Pseudomonadati</taxon>
        <taxon>Pseudomonadota</taxon>
        <taxon>Betaproteobacteria</taxon>
        <taxon>Burkholderiales</taxon>
        <taxon>Oxalobacteraceae</taxon>
        <taxon>Undibacterium</taxon>
    </lineage>
</organism>
<protein>
    <recommendedName>
        <fullName evidence="5">DUF4148 domain-containing protein</fullName>
    </recommendedName>
</protein>
<feature type="compositionally biased region" description="Basic and acidic residues" evidence="1">
    <location>
        <begin position="79"/>
        <end position="102"/>
    </location>
</feature>
<name>A0A923HM88_9BURK</name>
<feature type="signal peptide" evidence="2">
    <location>
        <begin position="1"/>
        <end position="21"/>
    </location>
</feature>
<gene>
    <name evidence="3" type="ORF">H8K36_11420</name>
</gene>
<comment type="caution">
    <text evidence="3">The sequence shown here is derived from an EMBL/GenBank/DDBJ whole genome shotgun (WGS) entry which is preliminary data.</text>
</comment>
<sequence>MKSITNVAIIVLFSLNLPAIAQQTTSTQNVTAPARIEQVQLKNGPLADFYELVSPRAMNADELAQKTQKDEQQVAANVKKAEVEKQGKAKKELDKLPQHSAK</sequence>
<feature type="chain" id="PRO_5037770260" description="DUF4148 domain-containing protein" evidence="2">
    <location>
        <begin position="22"/>
        <end position="102"/>
    </location>
</feature>
<feature type="region of interest" description="Disordered" evidence="1">
    <location>
        <begin position="63"/>
        <end position="102"/>
    </location>
</feature>
<evidence type="ECO:0000256" key="1">
    <source>
        <dbReference type="SAM" id="MobiDB-lite"/>
    </source>
</evidence>
<dbReference type="AlphaFoldDB" id="A0A923HM88"/>
<proteinExistence type="predicted"/>
<keyword evidence="2" id="KW-0732">Signal</keyword>
<evidence type="ECO:0000256" key="2">
    <source>
        <dbReference type="SAM" id="SignalP"/>
    </source>
</evidence>
<feature type="compositionally biased region" description="Basic and acidic residues" evidence="1">
    <location>
        <begin position="63"/>
        <end position="72"/>
    </location>
</feature>
<reference evidence="3" key="1">
    <citation type="submission" date="2020-08" db="EMBL/GenBank/DDBJ databases">
        <title>Novel species isolated from subtropical streams in China.</title>
        <authorList>
            <person name="Lu H."/>
        </authorList>
    </citation>
    <scope>NUCLEOTIDE SEQUENCE</scope>
    <source>
        <strain evidence="3">LX22W</strain>
    </source>
</reference>
<dbReference type="EMBL" id="JACOFZ010000003">
    <property type="protein sequence ID" value="MBC3881989.1"/>
    <property type="molecule type" value="Genomic_DNA"/>
</dbReference>
<keyword evidence="4" id="KW-1185">Reference proteome</keyword>
<evidence type="ECO:0000313" key="3">
    <source>
        <dbReference type="EMBL" id="MBC3881989.1"/>
    </source>
</evidence>